<sequence>MGDWAICSRCGDEILPWMDSGEKPVCGSCYCIDDRERFAAPEESKRILEAEEYEDSIKLGDGTLAEEEDDEPEE</sequence>
<reference evidence="2" key="1">
    <citation type="journal article" date="2015" name="Nature">
        <title>Complex archaea that bridge the gap between prokaryotes and eukaryotes.</title>
        <authorList>
            <person name="Spang A."/>
            <person name="Saw J.H."/>
            <person name="Jorgensen S.L."/>
            <person name="Zaremba-Niedzwiedzka K."/>
            <person name="Martijn J."/>
            <person name="Lind A.E."/>
            <person name="van Eijk R."/>
            <person name="Schleper C."/>
            <person name="Guy L."/>
            <person name="Ettema T.J."/>
        </authorList>
    </citation>
    <scope>NUCLEOTIDE SEQUENCE</scope>
</reference>
<evidence type="ECO:0000256" key="1">
    <source>
        <dbReference type="SAM" id="MobiDB-lite"/>
    </source>
</evidence>
<accession>A0A0F9WKH9</accession>
<feature type="region of interest" description="Disordered" evidence="1">
    <location>
        <begin position="49"/>
        <end position="74"/>
    </location>
</feature>
<evidence type="ECO:0000313" key="2">
    <source>
        <dbReference type="EMBL" id="KKN78993.1"/>
    </source>
</evidence>
<dbReference type="AlphaFoldDB" id="A0A0F9WKH9"/>
<dbReference type="EMBL" id="LAZR01000254">
    <property type="protein sequence ID" value="KKN78993.1"/>
    <property type="molecule type" value="Genomic_DNA"/>
</dbReference>
<gene>
    <name evidence="2" type="ORF">LCGC14_0344690</name>
</gene>
<proteinExistence type="predicted"/>
<feature type="compositionally biased region" description="Acidic residues" evidence="1">
    <location>
        <begin position="64"/>
        <end position="74"/>
    </location>
</feature>
<name>A0A0F9WKH9_9ZZZZ</name>
<protein>
    <submittedName>
        <fullName evidence="2">Uncharacterized protein</fullName>
    </submittedName>
</protein>
<comment type="caution">
    <text evidence="2">The sequence shown here is derived from an EMBL/GenBank/DDBJ whole genome shotgun (WGS) entry which is preliminary data.</text>
</comment>
<organism evidence="2">
    <name type="scientific">marine sediment metagenome</name>
    <dbReference type="NCBI Taxonomy" id="412755"/>
    <lineage>
        <taxon>unclassified sequences</taxon>
        <taxon>metagenomes</taxon>
        <taxon>ecological metagenomes</taxon>
    </lineage>
</organism>